<feature type="compositionally biased region" description="Polar residues" evidence="1">
    <location>
        <begin position="355"/>
        <end position="381"/>
    </location>
</feature>
<feature type="region of interest" description="Disordered" evidence="1">
    <location>
        <begin position="413"/>
        <end position="467"/>
    </location>
</feature>
<feature type="compositionally biased region" description="Low complexity" evidence="1">
    <location>
        <begin position="148"/>
        <end position="161"/>
    </location>
</feature>
<evidence type="ECO:0000256" key="1">
    <source>
        <dbReference type="SAM" id="MobiDB-lite"/>
    </source>
</evidence>
<gene>
    <name evidence="2" type="ORF">BMF94_5200</name>
</gene>
<dbReference type="OrthoDB" id="2536047at2759"/>
<evidence type="ECO:0000313" key="3">
    <source>
        <dbReference type="Proteomes" id="UP000237144"/>
    </source>
</evidence>
<feature type="compositionally biased region" description="Polar residues" evidence="1">
    <location>
        <begin position="40"/>
        <end position="52"/>
    </location>
</feature>
<feature type="region of interest" description="Disordered" evidence="1">
    <location>
        <begin position="1"/>
        <end position="107"/>
    </location>
</feature>
<dbReference type="AlphaFoldDB" id="A0A2S5B4X9"/>
<accession>A0A2S5B4X9</accession>
<proteinExistence type="predicted"/>
<dbReference type="Proteomes" id="UP000237144">
    <property type="component" value="Unassembled WGS sequence"/>
</dbReference>
<organism evidence="2 3">
    <name type="scientific">Rhodotorula taiwanensis</name>
    <dbReference type="NCBI Taxonomy" id="741276"/>
    <lineage>
        <taxon>Eukaryota</taxon>
        <taxon>Fungi</taxon>
        <taxon>Dikarya</taxon>
        <taxon>Basidiomycota</taxon>
        <taxon>Pucciniomycotina</taxon>
        <taxon>Microbotryomycetes</taxon>
        <taxon>Sporidiobolales</taxon>
        <taxon>Sporidiobolaceae</taxon>
        <taxon>Rhodotorula</taxon>
    </lineage>
</organism>
<feature type="region of interest" description="Disordered" evidence="1">
    <location>
        <begin position="347"/>
        <end position="381"/>
    </location>
</feature>
<feature type="region of interest" description="Disordered" evidence="1">
    <location>
        <begin position="613"/>
        <end position="671"/>
    </location>
</feature>
<feature type="region of interest" description="Disordered" evidence="1">
    <location>
        <begin position="578"/>
        <end position="597"/>
    </location>
</feature>
<dbReference type="EMBL" id="PJQD01000072">
    <property type="protein sequence ID" value="POY71839.1"/>
    <property type="molecule type" value="Genomic_DNA"/>
</dbReference>
<feature type="region of interest" description="Disordered" evidence="1">
    <location>
        <begin position="139"/>
        <end position="186"/>
    </location>
</feature>
<comment type="caution">
    <text evidence="2">The sequence shown here is derived from an EMBL/GenBank/DDBJ whole genome shotgun (WGS) entry which is preliminary data.</text>
</comment>
<feature type="compositionally biased region" description="Low complexity" evidence="1">
    <location>
        <begin position="446"/>
        <end position="458"/>
    </location>
</feature>
<evidence type="ECO:0000313" key="2">
    <source>
        <dbReference type="EMBL" id="POY71839.1"/>
    </source>
</evidence>
<protein>
    <submittedName>
        <fullName evidence="2">Uncharacterized protein</fullName>
    </submittedName>
</protein>
<feature type="compositionally biased region" description="Low complexity" evidence="1">
    <location>
        <begin position="19"/>
        <end position="39"/>
    </location>
</feature>
<keyword evidence="3" id="KW-1185">Reference proteome</keyword>
<feature type="compositionally biased region" description="Low complexity" evidence="1">
    <location>
        <begin position="421"/>
        <end position="430"/>
    </location>
</feature>
<reference evidence="2 3" key="1">
    <citation type="journal article" date="2018" name="Front. Microbiol.">
        <title>Prospects for Fungal Bioremediation of Acidic Radioactive Waste Sites: Characterization and Genome Sequence of Rhodotorula taiwanensis MD1149.</title>
        <authorList>
            <person name="Tkavc R."/>
            <person name="Matrosova V.Y."/>
            <person name="Grichenko O.E."/>
            <person name="Gostincar C."/>
            <person name="Volpe R.P."/>
            <person name="Klimenkova P."/>
            <person name="Gaidamakova E.K."/>
            <person name="Zhou C.E."/>
            <person name="Stewart B.J."/>
            <person name="Lyman M.G."/>
            <person name="Malfatti S.A."/>
            <person name="Rubinfeld B."/>
            <person name="Courtot M."/>
            <person name="Singh J."/>
            <person name="Dalgard C.L."/>
            <person name="Hamilton T."/>
            <person name="Frey K.G."/>
            <person name="Gunde-Cimerman N."/>
            <person name="Dugan L."/>
            <person name="Daly M.J."/>
        </authorList>
    </citation>
    <scope>NUCLEOTIDE SEQUENCE [LARGE SCALE GENOMIC DNA]</scope>
    <source>
        <strain evidence="2 3">MD1149</strain>
    </source>
</reference>
<sequence>MSAQGRSGSRGRTRNVVGRPSHARATATRSTSLSSTTSTDGSAESVSYSAPSEQDGGDASALVMPSLHIGGTAQGPRPGAAAPSAASAGTADHTSAHNGEAETHTATASTNAARMLVLGLSAEHRQTFAKLVSFDERGNQSATQRHASPSSLGESSFSFLSATPDGASRSSSDSQAEPVGDAFEALSPPSNKVELFQPAAISDEAYHIPELLRVPYERLEAKISRSYPVTDGLVDLINRADRGGFEACFYLFSSPPTAREVAAARPVSLLLPLFPVLVLPASPTGRPQKTYALCHAVQEQLNGAGVRWLPASVLTDGRTARGPKSTPGGPLFMLPHDLFEQRVPLPERAPEPASPVSSVDPNRYSPGSASSSQGIYTGGSYTPGSPSFTAVSSAPPSSIGTGEGPVWRISARSLSASGVPSTRAGSSVSRSDSRRRDQRRRRGREYSSSDSSSGSMSESDSRSQYGSSTSLADLKRLQAILQHPDSPTTLRRLALQTFLEWRDIEIAAHGGPLLDSLVTIPATWGEQLLEDGDEGVRPRSGRSGKRLRLDFSKQAAERRRILQASSRDALRDPREVLTYNGGFRPETGEPEDTTEGAPITATTTRESTLTASYWTDPTTPRCMQRALPRPTLSGSPSISESYFPANGAPWATSPSRADDQPAAVAHPRPGSPTPKIAAQLLHLSSADPFHLPSLIRLVGLNLRLVFGSASVLPVTSAVHTKDEASAATTNVTWWRTLATVGLVFATGMALGARVLAHPPAFLSTSLPLTSLATDWQTWAPSVFIRT</sequence>
<feature type="compositionally biased region" description="Low complexity" evidence="1">
    <location>
        <begin position="70"/>
        <end position="91"/>
    </location>
</feature>
<name>A0A2S5B4X9_9BASI</name>